<sequence>MERVAQKVGYFKDKLSILKLTQDLSTRCQRAANHFLGGRKDVKAALGLSVVNEDYGDDYESDSTSAYSFDDEPEELGDRDKADDLFQVSLRLLIAQMKESCAAAESLAVELGQRQAKWLAASSQIAACPLTRSPTPDLHSWLSQVREGKISGAGHDASALFTSRDSGFPSAARVIESSDMVFDTGEARLPSGELESGNTMPGQRTCLLVEREDLGLSHHHLTEMFLYSLVPSLKALCAVRLECLGVTYRFMWHAGSWLDFPVEYPSHSINAITTIGSPNSDVPIPGTPNSRQTLRNKSSSSLAPSVQSSGSSKRRPRAMDDSALAGWKHGDSGSATPRRGGRPTTRSFYNPGKSPTRLRPSASSGDFSILEFAGGGVGTTTNLYDDPIIEGQPAPSSPTYAEQLIDAGASYPSEPTSPLPQDSSGFATDLSLGHGLDRCAVSTLDTLNKPLLAALSAQHKEGERIFRESHKRLLSGLSKFLRLEYRDKDWALRECALTIERELQQELQEIEAEVHGAQW</sequence>
<comment type="caution">
    <text evidence="2">The sequence shown here is derived from an EMBL/GenBank/DDBJ whole genome shotgun (WGS) entry which is preliminary data.</text>
</comment>
<dbReference type="OrthoDB" id="159449at2759"/>
<gene>
    <name evidence="2" type="ORF">PHYBOEH_008571</name>
</gene>
<feature type="compositionally biased region" description="Low complexity" evidence="1">
    <location>
        <begin position="332"/>
        <end position="347"/>
    </location>
</feature>
<keyword evidence="3" id="KW-1185">Reference proteome</keyword>
<reference evidence="2" key="1">
    <citation type="submission" date="2021-02" db="EMBL/GenBank/DDBJ databases">
        <authorList>
            <person name="Palmer J.M."/>
        </authorList>
    </citation>
    <scope>NUCLEOTIDE SEQUENCE</scope>
    <source>
        <strain evidence="2">SCRP23</strain>
    </source>
</reference>
<protein>
    <submittedName>
        <fullName evidence="2">Uncharacterized protein</fullName>
    </submittedName>
</protein>
<feature type="region of interest" description="Disordered" evidence="1">
    <location>
        <begin position="274"/>
        <end position="363"/>
    </location>
</feature>
<feature type="region of interest" description="Disordered" evidence="1">
    <location>
        <begin position="59"/>
        <end position="78"/>
    </location>
</feature>
<evidence type="ECO:0000313" key="3">
    <source>
        <dbReference type="Proteomes" id="UP000693981"/>
    </source>
</evidence>
<dbReference type="Proteomes" id="UP000693981">
    <property type="component" value="Unassembled WGS sequence"/>
</dbReference>
<dbReference type="AlphaFoldDB" id="A0A8T1X1J4"/>
<feature type="compositionally biased region" description="Low complexity" evidence="1">
    <location>
        <begin position="298"/>
        <end position="311"/>
    </location>
</feature>
<name>A0A8T1X1J4_9STRA</name>
<dbReference type="EMBL" id="JAGDFL010000050">
    <property type="protein sequence ID" value="KAG7399576.1"/>
    <property type="molecule type" value="Genomic_DNA"/>
</dbReference>
<accession>A0A8T1X1J4</accession>
<organism evidence="2 3">
    <name type="scientific">Phytophthora boehmeriae</name>
    <dbReference type="NCBI Taxonomy" id="109152"/>
    <lineage>
        <taxon>Eukaryota</taxon>
        <taxon>Sar</taxon>
        <taxon>Stramenopiles</taxon>
        <taxon>Oomycota</taxon>
        <taxon>Peronosporomycetes</taxon>
        <taxon>Peronosporales</taxon>
        <taxon>Peronosporaceae</taxon>
        <taxon>Phytophthora</taxon>
    </lineage>
</organism>
<evidence type="ECO:0000256" key="1">
    <source>
        <dbReference type="SAM" id="MobiDB-lite"/>
    </source>
</evidence>
<evidence type="ECO:0000313" key="2">
    <source>
        <dbReference type="EMBL" id="KAG7399576.1"/>
    </source>
</evidence>
<proteinExistence type="predicted"/>
<feature type="compositionally biased region" description="Polar residues" evidence="1">
    <location>
        <begin position="287"/>
        <end position="297"/>
    </location>
</feature>